<dbReference type="PANTHER" id="PTHR21072:SF13">
    <property type="entry name" value="GPI TRANSAMIDASE COMPONENT PIG-S"/>
    <property type="match status" value="1"/>
</dbReference>
<reference evidence="11 12" key="1">
    <citation type="journal article" date="2019" name="Sci. Rep.">
        <title>Comparative genomics of chytrid fungi reveal insights into the obligate biotrophic and pathogenic lifestyle of Synchytrium endobioticum.</title>
        <authorList>
            <person name="van de Vossenberg B.T.L.H."/>
            <person name="Warris S."/>
            <person name="Nguyen H.D.T."/>
            <person name="van Gent-Pelzer M.P.E."/>
            <person name="Joly D.L."/>
            <person name="van de Geest H.C."/>
            <person name="Bonants P.J.M."/>
            <person name="Smith D.S."/>
            <person name="Levesque C.A."/>
            <person name="van der Lee T.A.J."/>
        </authorList>
    </citation>
    <scope>NUCLEOTIDE SEQUENCE [LARGE SCALE GENOMIC DNA]</scope>
    <source>
        <strain evidence="11 12">CBS 675.73</strain>
    </source>
</reference>
<evidence type="ECO:0000256" key="5">
    <source>
        <dbReference type="ARBA" id="ARBA00022692"/>
    </source>
</evidence>
<organism evidence="11 12">
    <name type="scientific">Chytriomyces confervae</name>
    <dbReference type="NCBI Taxonomy" id="246404"/>
    <lineage>
        <taxon>Eukaryota</taxon>
        <taxon>Fungi</taxon>
        <taxon>Fungi incertae sedis</taxon>
        <taxon>Chytridiomycota</taxon>
        <taxon>Chytridiomycota incertae sedis</taxon>
        <taxon>Chytridiomycetes</taxon>
        <taxon>Chytridiales</taxon>
        <taxon>Chytriomycetaceae</taxon>
        <taxon>Chytriomyces</taxon>
    </lineage>
</organism>
<evidence type="ECO:0000313" key="11">
    <source>
        <dbReference type="EMBL" id="TPX53566.1"/>
    </source>
</evidence>
<dbReference type="Gene3D" id="3.20.20.80">
    <property type="entry name" value="Glycosidases"/>
    <property type="match status" value="1"/>
</dbReference>
<dbReference type="STRING" id="246404.A0A507DPZ6"/>
<feature type="transmembrane region" description="Helical" evidence="10">
    <location>
        <begin position="843"/>
        <end position="862"/>
    </location>
</feature>
<evidence type="ECO:0000256" key="6">
    <source>
        <dbReference type="ARBA" id="ARBA00022824"/>
    </source>
</evidence>
<keyword evidence="8 10" id="KW-0472">Membrane</keyword>
<comment type="similarity">
    <text evidence="3">Belongs to the PIGS family.</text>
</comment>
<sequence length="880" mass="95875">MPIFSPSVDVTQWPSFSISHWQKLTGVNSFILAGVTANHECIPSFLSRPDRVAHGPRTYYTDEAIQSRVQIGISFGATDAHIRDLSACNDSPASLAASYASVLDAFNSTHIDVLFASRLSVNASSVAMRAEALALLQTGFEVRRSTNLTVTLSFESASVTDGLDPDAIAVVQAVHDAGVLVHSVNVALKEPPLLRMGLAVPSNEPTSSVRDRDIKKRGFKSHRVHKGINTVNGQLLHASNQDPTASSAGMKIASAVKKQMNTFSNVRGVMLVPVLASKGLQFTTADAVDLMTWAETQPWLSFGLSSANADAEGVSGTRKSPVAAISQMSSLIRIQTVSILLILVALFVPVWWSTTQVHRAVLPTDQIRALAAAEAKNVFHTRVAVRFVSGKGQPKAVAESLQTHLNNLFGGASFHFAVRADTSTEETQSTSGLYQLRIDCGVKNIQGEGSVKLFEDRVVSLQTPAECADTESIVAQAVAVVGGLFLDERADFARISGSSSHNNDDIRKVKFAPEYQLIFNLMNADPVNLLVSWDIQAAIKDYFQNFVDAVEKLYDFKIKSQTKYFTSLPIDPEVINAGEDGEMAYCLRPHHLPHFINSAEWSFGGSVVSTAPPLNFVVYVPPHAQSPLYIMGHDQGFLKTNSFLIPQWGGISIVNPPKMAPAAVIHENGTTQAIRTVPPKWTLSSSDLSDPMHIFIYQMREILGVKTVGLGSTEQLLPGFQFNYESSSVGITKWELDRLARLTTIQNIRNAVNTLNSLITLIESMEDMVVQDHIREKVMVSLNAISTANAILSENAQETQSPAVNSSHDIALAASRAAIVAAERAFFDPTMVSLLYFPNEHKFAVYMPLFLPVGVPLVGTLVQEIKKRLQKRREGKTKTE</sequence>
<evidence type="ECO:0000256" key="3">
    <source>
        <dbReference type="ARBA" id="ARBA00005316"/>
    </source>
</evidence>
<keyword evidence="12" id="KW-1185">Reference proteome</keyword>
<evidence type="ECO:0000313" key="12">
    <source>
        <dbReference type="Proteomes" id="UP000320333"/>
    </source>
</evidence>
<accession>A0A507DPZ6</accession>
<gene>
    <name evidence="11" type="ORF">CcCBS67573_g09685</name>
</gene>
<dbReference type="EMBL" id="QEAP01000944">
    <property type="protein sequence ID" value="TPX53566.1"/>
    <property type="molecule type" value="Genomic_DNA"/>
</dbReference>
<keyword evidence="5 10" id="KW-0812">Transmembrane</keyword>
<dbReference type="PANTHER" id="PTHR21072">
    <property type="entry name" value="GPI TRANSAMIDASE COMPONENT PIG-S"/>
    <property type="match status" value="1"/>
</dbReference>
<protein>
    <recommendedName>
        <fullName evidence="13">GPI transamidase component PIG-S</fullName>
    </recommendedName>
</protein>
<proteinExistence type="inferred from homology"/>
<dbReference type="GO" id="GO:0006506">
    <property type="term" value="P:GPI anchor biosynthetic process"/>
    <property type="evidence" value="ECO:0007669"/>
    <property type="project" value="UniProtKB-UniPathway"/>
</dbReference>
<comment type="pathway">
    <text evidence="2">Glycolipid biosynthesis; glycosylphosphatidylinositol-anchor biosynthesis.</text>
</comment>
<evidence type="ECO:0000256" key="7">
    <source>
        <dbReference type="ARBA" id="ARBA00022989"/>
    </source>
</evidence>
<dbReference type="GO" id="GO:0042765">
    <property type="term" value="C:GPI-anchor transamidase complex"/>
    <property type="evidence" value="ECO:0007669"/>
    <property type="project" value="InterPro"/>
</dbReference>
<dbReference type="GO" id="GO:0016255">
    <property type="term" value="P:attachment of GPI anchor to protein"/>
    <property type="evidence" value="ECO:0007669"/>
    <property type="project" value="InterPro"/>
</dbReference>
<dbReference type="Pfam" id="PF10510">
    <property type="entry name" value="PIG-S"/>
    <property type="match status" value="1"/>
</dbReference>
<comment type="caution">
    <text evidence="11">The sequence shown here is derived from an EMBL/GenBank/DDBJ whole genome shotgun (WGS) entry which is preliminary data.</text>
</comment>
<evidence type="ECO:0000256" key="8">
    <source>
        <dbReference type="ARBA" id="ARBA00023136"/>
    </source>
</evidence>
<comment type="subcellular location">
    <subcellularLocation>
        <location evidence="1">Endoplasmic reticulum membrane</location>
        <topology evidence="1">Multi-pass membrane protein</topology>
    </subcellularLocation>
</comment>
<dbReference type="Proteomes" id="UP000320333">
    <property type="component" value="Unassembled WGS sequence"/>
</dbReference>
<keyword evidence="9" id="KW-0325">Glycoprotein</keyword>
<keyword evidence="4" id="KW-0337">GPI-anchor biosynthesis</keyword>
<dbReference type="AlphaFoldDB" id="A0A507DPZ6"/>
<dbReference type="OrthoDB" id="28748at2759"/>
<keyword evidence="7 10" id="KW-1133">Transmembrane helix</keyword>
<name>A0A507DPZ6_9FUNG</name>
<evidence type="ECO:0000256" key="10">
    <source>
        <dbReference type="SAM" id="Phobius"/>
    </source>
</evidence>
<evidence type="ECO:0008006" key="13">
    <source>
        <dbReference type="Google" id="ProtNLM"/>
    </source>
</evidence>
<evidence type="ECO:0000256" key="1">
    <source>
        <dbReference type="ARBA" id="ARBA00004477"/>
    </source>
</evidence>
<keyword evidence="6" id="KW-0256">Endoplasmic reticulum</keyword>
<dbReference type="UniPathway" id="UPA00196"/>
<evidence type="ECO:0000256" key="2">
    <source>
        <dbReference type="ARBA" id="ARBA00004687"/>
    </source>
</evidence>
<evidence type="ECO:0000256" key="9">
    <source>
        <dbReference type="ARBA" id="ARBA00023180"/>
    </source>
</evidence>
<dbReference type="InterPro" id="IPR019540">
    <property type="entry name" value="PtdIno-glycan_biosynth_class_S"/>
</dbReference>
<evidence type="ECO:0000256" key="4">
    <source>
        <dbReference type="ARBA" id="ARBA00022502"/>
    </source>
</evidence>